<organism evidence="1 2">
    <name type="scientific">Deinococcus multiflagellatus</name>
    <dbReference type="NCBI Taxonomy" id="1656887"/>
    <lineage>
        <taxon>Bacteria</taxon>
        <taxon>Thermotogati</taxon>
        <taxon>Deinococcota</taxon>
        <taxon>Deinococci</taxon>
        <taxon>Deinococcales</taxon>
        <taxon>Deinococcaceae</taxon>
        <taxon>Deinococcus</taxon>
    </lineage>
</organism>
<dbReference type="EMBL" id="JBHSWB010000001">
    <property type="protein sequence ID" value="MFC6659559.1"/>
    <property type="molecule type" value="Genomic_DNA"/>
</dbReference>
<comment type="caution">
    <text evidence="1">The sequence shown here is derived from an EMBL/GenBank/DDBJ whole genome shotgun (WGS) entry which is preliminary data.</text>
</comment>
<evidence type="ECO:0000313" key="1">
    <source>
        <dbReference type="EMBL" id="MFC6659559.1"/>
    </source>
</evidence>
<name>A0ABW1ZFA1_9DEIO</name>
<protein>
    <submittedName>
        <fullName evidence="1">Uncharacterized protein</fullName>
    </submittedName>
</protein>
<accession>A0ABW1ZFA1</accession>
<sequence length="195" mass="20698">MTLDRWAALGQPRPRALPLSPAGRAQLSHLTELRDLDSPGAAARIGAELAGERTLAPDLLGVRPWLPRDLGPRAVPAALLRSEWTGFLALLGEHGPWVYAPDVRAVQRLSAAYGALVTAAQAVAEEVALQAAQAAVARAPHWTLLPRLEAVPYRQPRRGAATAGALLEQEAAFWTLAADLAQAAHAAWQARRTGG</sequence>
<evidence type="ECO:0000313" key="2">
    <source>
        <dbReference type="Proteomes" id="UP001596317"/>
    </source>
</evidence>
<dbReference type="RefSeq" id="WP_224604068.1">
    <property type="nucleotide sequence ID" value="NZ_JAIQXV010000001.1"/>
</dbReference>
<keyword evidence="2" id="KW-1185">Reference proteome</keyword>
<gene>
    <name evidence="1" type="ORF">ACFP90_03615</name>
</gene>
<proteinExistence type="predicted"/>
<dbReference type="Proteomes" id="UP001596317">
    <property type="component" value="Unassembled WGS sequence"/>
</dbReference>
<reference evidence="2" key="1">
    <citation type="journal article" date="2019" name="Int. J. Syst. Evol. Microbiol.">
        <title>The Global Catalogue of Microorganisms (GCM) 10K type strain sequencing project: providing services to taxonomists for standard genome sequencing and annotation.</title>
        <authorList>
            <consortium name="The Broad Institute Genomics Platform"/>
            <consortium name="The Broad Institute Genome Sequencing Center for Infectious Disease"/>
            <person name="Wu L."/>
            <person name="Ma J."/>
        </authorList>
    </citation>
    <scope>NUCLEOTIDE SEQUENCE [LARGE SCALE GENOMIC DNA]</scope>
    <source>
        <strain evidence="2">CCUG 63830</strain>
    </source>
</reference>